<name>A0A1Q9AKK4_9HYPH</name>
<feature type="chain" id="PRO_5012141428" evidence="1">
    <location>
        <begin position="20"/>
        <end position="159"/>
    </location>
</feature>
<evidence type="ECO:0000313" key="2">
    <source>
        <dbReference type="EMBL" id="OLP55815.1"/>
    </source>
</evidence>
<sequence length="159" mass="17592">MLAAAALLAASFPIASAKAQDADWGCQVLLCAASSAPSWHQIPYCVPPMTKLIAAMARPHFSWPICPGAGTGAPGFERYEACPTGFKVDYSSKGGDNNWNREPDLCMKKVNRCGQGFNYDHNSCMETITRPRPLRAQPFYFDIPQQSGKPKRFWFDLNE</sequence>
<dbReference type="STRING" id="1672749.BJF92_09140"/>
<dbReference type="AlphaFoldDB" id="A0A1Q9AKK4"/>
<dbReference type="Proteomes" id="UP000186143">
    <property type="component" value="Unassembled WGS sequence"/>
</dbReference>
<dbReference type="OrthoDB" id="8162253at2"/>
<keyword evidence="1" id="KW-0732">Signal</keyword>
<evidence type="ECO:0000256" key="1">
    <source>
        <dbReference type="SAM" id="SignalP"/>
    </source>
</evidence>
<comment type="caution">
    <text evidence="2">The sequence shown here is derived from an EMBL/GenBank/DDBJ whole genome shotgun (WGS) entry which is preliminary data.</text>
</comment>
<evidence type="ECO:0000313" key="3">
    <source>
        <dbReference type="Proteomes" id="UP000186143"/>
    </source>
</evidence>
<feature type="signal peptide" evidence="1">
    <location>
        <begin position="1"/>
        <end position="19"/>
    </location>
</feature>
<gene>
    <name evidence="2" type="ORF">BJF92_09140</name>
</gene>
<accession>A0A1Q9AKK4</accession>
<reference evidence="2 3" key="1">
    <citation type="submission" date="2016-09" db="EMBL/GenBank/DDBJ databases">
        <title>Rhizobium sp. nov., a novel species isolated from the rice rhizosphere.</title>
        <authorList>
            <person name="Zhao J."/>
            <person name="Zhang X."/>
        </authorList>
    </citation>
    <scope>NUCLEOTIDE SEQUENCE [LARGE SCALE GENOMIC DNA]</scope>
    <source>
        <strain evidence="2 3">MH17</strain>
    </source>
</reference>
<dbReference type="EMBL" id="MKIO01000026">
    <property type="protein sequence ID" value="OLP55815.1"/>
    <property type="molecule type" value="Genomic_DNA"/>
</dbReference>
<organism evidence="2 3">
    <name type="scientific">Xaviernesmea rhizosphaerae</name>
    <dbReference type="NCBI Taxonomy" id="1672749"/>
    <lineage>
        <taxon>Bacteria</taxon>
        <taxon>Pseudomonadati</taxon>
        <taxon>Pseudomonadota</taxon>
        <taxon>Alphaproteobacteria</taxon>
        <taxon>Hyphomicrobiales</taxon>
        <taxon>Rhizobiaceae</taxon>
        <taxon>Rhizobium/Agrobacterium group</taxon>
        <taxon>Xaviernesmea</taxon>
    </lineage>
</organism>
<proteinExistence type="predicted"/>
<protein>
    <submittedName>
        <fullName evidence="2">Uncharacterized protein</fullName>
    </submittedName>
</protein>